<sequence length="178" mass="19208">MQLLHRCIFQMHHPESEKNSMTEAALVAHLDSTSATLTASRALLGVVARSVASALEVVTLPQFRVLVLLSASGPTRVGTLADQMTTLASTFTRSLDRMEVAGWITRIPGPGDRRAVLVELTDKGSQLVSDVTTRREQEIQKILAALSDEDRVALVRAFTLFATAAAEPSVEDLLTLGL</sequence>
<dbReference type="InterPro" id="IPR039422">
    <property type="entry name" value="MarR/SlyA-like"/>
</dbReference>
<evidence type="ECO:0000259" key="1">
    <source>
        <dbReference type="PROSITE" id="PS50995"/>
    </source>
</evidence>
<accession>A0A4T2CDC4</accession>
<dbReference type="Gene3D" id="1.10.10.10">
    <property type="entry name" value="Winged helix-like DNA-binding domain superfamily/Winged helix DNA-binding domain"/>
    <property type="match status" value="1"/>
</dbReference>
<protein>
    <submittedName>
        <fullName evidence="2">MarR family transcriptional regulator</fullName>
    </submittedName>
</protein>
<dbReference type="GO" id="GO:0003700">
    <property type="term" value="F:DNA-binding transcription factor activity"/>
    <property type="evidence" value="ECO:0007669"/>
    <property type="project" value="InterPro"/>
</dbReference>
<dbReference type="GO" id="GO:0006950">
    <property type="term" value="P:response to stress"/>
    <property type="evidence" value="ECO:0007669"/>
    <property type="project" value="TreeGrafter"/>
</dbReference>
<dbReference type="Proteomes" id="UP000306192">
    <property type="component" value="Unassembled WGS sequence"/>
</dbReference>
<evidence type="ECO:0000313" key="2">
    <source>
        <dbReference type="EMBL" id="TIH40626.1"/>
    </source>
</evidence>
<dbReference type="InterPro" id="IPR000835">
    <property type="entry name" value="HTH_MarR-typ"/>
</dbReference>
<dbReference type="PANTHER" id="PTHR33164:SF94">
    <property type="entry name" value="TRANSCRIPTIONAL REGULATORY PROTEIN-RELATED"/>
    <property type="match status" value="1"/>
</dbReference>
<dbReference type="PANTHER" id="PTHR33164">
    <property type="entry name" value="TRANSCRIPTIONAL REGULATOR, MARR FAMILY"/>
    <property type="match status" value="1"/>
</dbReference>
<evidence type="ECO:0000313" key="3">
    <source>
        <dbReference type="Proteomes" id="UP000306192"/>
    </source>
</evidence>
<name>A0A4T2CDC4_9MICO</name>
<dbReference type="PRINTS" id="PR00598">
    <property type="entry name" value="HTHMARR"/>
</dbReference>
<dbReference type="InterPro" id="IPR036388">
    <property type="entry name" value="WH-like_DNA-bd_sf"/>
</dbReference>
<dbReference type="EMBL" id="QYRT01000002">
    <property type="protein sequence ID" value="TIH40626.1"/>
    <property type="molecule type" value="Genomic_DNA"/>
</dbReference>
<gene>
    <name evidence="2" type="ORF">D4765_01170</name>
</gene>
<dbReference type="SUPFAM" id="SSF46785">
    <property type="entry name" value="Winged helix' DNA-binding domain"/>
    <property type="match status" value="1"/>
</dbReference>
<dbReference type="PROSITE" id="PS50995">
    <property type="entry name" value="HTH_MARR_2"/>
    <property type="match status" value="1"/>
</dbReference>
<comment type="caution">
    <text evidence="2">The sequence shown here is derived from an EMBL/GenBank/DDBJ whole genome shotgun (WGS) entry which is preliminary data.</text>
</comment>
<keyword evidence="3" id="KW-1185">Reference proteome</keyword>
<dbReference type="AlphaFoldDB" id="A0A4T2CDC4"/>
<organism evidence="2 3">
    <name type="scientific">Subtercola vilae</name>
    <dbReference type="NCBI Taxonomy" id="2056433"/>
    <lineage>
        <taxon>Bacteria</taxon>
        <taxon>Bacillati</taxon>
        <taxon>Actinomycetota</taxon>
        <taxon>Actinomycetes</taxon>
        <taxon>Micrococcales</taxon>
        <taxon>Microbacteriaceae</taxon>
        <taxon>Subtercola</taxon>
    </lineage>
</organism>
<dbReference type="Pfam" id="PF01047">
    <property type="entry name" value="MarR"/>
    <property type="match status" value="1"/>
</dbReference>
<proteinExistence type="predicted"/>
<dbReference type="SMART" id="SM00347">
    <property type="entry name" value="HTH_MARR"/>
    <property type="match status" value="1"/>
</dbReference>
<reference evidence="2 3" key="1">
    <citation type="journal article" date="2019" name="Microorganisms">
        <title>Systematic Affiliation and Genome Analysis of Subtercola vilae DB165(T) with Particular Emphasis on Cold Adaptation of an Isolate from a High-Altitude Cold Volcano Lake.</title>
        <authorList>
            <person name="Villalobos A.S."/>
            <person name="Wiese J."/>
            <person name="Imhoff J.F."/>
            <person name="Dorador C."/>
            <person name="Keller A."/>
            <person name="Hentschel U."/>
        </authorList>
    </citation>
    <scope>NUCLEOTIDE SEQUENCE [LARGE SCALE GENOMIC DNA]</scope>
    <source>
        <strain evidence="2 3">DB165</strain>
    </source>
</reference>
<feature type="domain" description="HTH marR-type" evidence="1">
    <location>
        <begin position="23"/>
        <end position="163"/>
    </location>
</feature>
<dbReference type="InterPro" id="IPR036390">
    <property type="entry name" value="WH_DNA-bd_sf"/>
</dbReference>